<comment type="caution">
    <text evidence="3">The sequence shown here is derived from an EMBL/GenBank/DDBJ whole genome shotgun (WGS) entry which is preliminary data.</text>
</comment>
<proteinExistence type="predicted"/>
<accession>I8UC28</accession>
<protein>
    <submittedName>
        <fullName evidence="3">Uncharacterized protein</fullName>
    </submittedName>
</protein>
<keyword evidence="4" id="KW-1185">Reference proteome</keyword>
<feature type="region of interest" description="Disordered" evidence="1">
    <location>
        <begin position="115"/>
        <end position="141"/>
    </location>
</feature>
<evidence type="ECO:0000256" key="1">
    <source>
        <dbReference type="SAM" id="MobiDB-lite"/>
    </source>
</evidence>
<sequence length="255" mass="27697">MRNFTYNPDTADQNYRSHAYSYGRKAGALSVPSLEIAAGILAFLSVPVITAGGAFGTVLSGGTALPFVIAADTAVIGLGVGLISHGGYNLYNAKDTLQRIDRHNVKPEVSANKGTVKYNGGRTQKELDDLAGDPSHGGRIEGQGIKEREIGLELESRGDLGRIIRDQKADKGAEFIDTVTEKKGDVKSFESYPNGHTSPKKGAFTVDNAMKKIKKEFERGHNVILDDRNLTPEHTKQLKEAIQKEGISDKIIWYP</sequence>
<dbReference type="PATRIC" id="fig|1196324.3.peg.3077"/>
<evidence type="ECO:0000313" key="3">
    <source>
        <dbReference type="EMBL" id="EIT84450.1"/>
    </source>
</evidence>
<feature type="transmembrane region" description="Helical" evidence="2">
    <location>
        <begin position="64"/>
        <end position="84"/>
    </location>
</feature>
<evidence type="ECO:0000313" key="4">
    <source>
        <dbReference type="Proteomes" id="UP000004080"/>
    </source>
</evidence>
<organism evidence="3 4">
    <name type="scientific">Fictibacillus macauensis ZFHKF-1</name>
    <dbReference type="NCBI Taxonomy" id="1196324"/>
    <lineage>
        <taxon>Bacteria</taxon>
        <taxon>Bacillati</taxon>
        <taxon>Bacillota</taxon>
        <taxon>Bacilli</taxon>
        <taxon>Bacillales</taxon>
        <taxon>Fictibacillaceae</taxon>
        <taxon>Fictibacillus</taxon>
    </lineage>
</organism>
<dbReference type="eggNOG" id="COG2339">
    <property type="taxonomic scope" value="Bacteria"/>
</dbReference>
<dbReference type="STRING" id="1196324.A374_15032"/>
<gene>
    <name evidence="3" type="ORF">A374_15032</name>
</gene>
<keyword evidence="2" id="KW-1133">Transmembrane helix</keyword>
<dbReference type="OrthoDB" id="1074132at2"/>
<reference evidence="3 4" key="1">
    <citation type="journal article" date="2012" name="J. Bacteriol.">
        <title>Genome of Bacillus macauensis ZFHKF-1, a Long-Chain-Forming Bacterium.</title>
        <authorList>
            <person name="Cai L."/>
            <person name="Zhang T."/>
        </authorList>
    </citation>
    <scope>NUCLEOTIDE SEQUENCE [LARGE SCALE GENOMIC DNA]</scope>
    <source>
        <strain evidence="3 4">ZFHKF-1</strain>
    </source>
</reference>
<keyword evidence="2" id="KW-0812">Transmembrane</keyword>
<dbReference type="RefSeq" id="WP_007203080.1">
    <property type="nucleotide sequence ID" value="NZ_AKKV01000032.1"/>
</dbReference>
<dbReference type="AlphaFoldDB" id="I8UC28"/>
<name>I8UC28_9BACL</name>
<dbReference type="EMBL" id="AKKV01000032">
    <property type="protein sequence ID" value="EIT84450.1"/>
    <property type="molecule type" value="Genomic_DNA"/>
</dbReference>
<feature type="transmembrane region" description="Helical" evidence="2">
    <location>
        <begin position="34"/>
        <end position="58"/>
    </location>
</feature>
<dbReference type="Proteomes" id="UP000004080">
    <property type="component" value="Unassembled WGS sequence"/>
</dbReference>
<keyword evidence="2" id="KW-0472">Membrane</keyword>
<evidence type="ECO:0000256" key="2">
    <source>
        <dbReference type="SAM" id="Phobius"/>
    </source>
</evidence>